<keyword evidence="9" id="KW-0812">Transmembrane</keyword>
<organism evidence="11 12">
    <name type="scientific">Ancylostoma caninum</name>
    <name type="common">Dog hookworm</name>
    <dbReference type="NCBI Taxonomy" id="29170"/>
    <lineage>
        <taxon>Eukaryota</taxon>
        <taxon>Metazoa</taxon>
        <taxon>Ecdysozoa</taxon>
        <taxon>Nematoda</taxon>
        <taxon>Chromadorea</taxon>
        <taxon>Rhabditida</taxon>
        <taxon>Rhabditina</taxon>
        <taxon>Rhabditomorpha</taxon>
        <taxon>Strongyloidea</taxon>
        <taxon>Ancylostomatidae</taxon>
        <taxon>Ancylostomatinae</taxon>
        <taxon>Ancylostoma</taxon>
    </lineage>
</organism>
<evidence type="ECO:0000256" key="6">
    <source>
        <dbReference type="ARBA" id="ARBA00040495"/>
    </source>
</evidence>
<dbReference type="InterPro" id="IPR023213">
    <property type="entry name" value="CAT-like_dom_sf"/>
</dbReference>
<keyword evidence="2 8" id="KW-0808">Transferase</keyword>
<evidence type="ECO:0000259" key="10">
    <source>
        <dbReference type="Pfam" id="PF00755"/>
    </source>
</evidence>
<dbReference type="InterPro" id="IPR042231">
    <property type="entry name" value="Cho/carn_acyl_trans_2"/>
</dbReference>
<dbReference type="PANTHER" id="PTHR22589">
    <property type="entry name" value="CARNITINE O-ACYLTRANSFERASE"/>
    <property type="match status" value="1"/>
</dbReference>
<evidence type="ECO:0000256" key="1">
    <source>
        <dbReference type="ARBA" id="ARBA00005232"/>
    </source>
</evidence>
<keyword evidence="12" id="KW-1185">Reference proteome</keyword>
<dbReference type="GO" id="GO:0004102">
    <property type="term" value="F:choline O-acetyltransferase activity"/>
    <property type="evidence" value="ECO:0007669"/>
    <property type="project" value="UniProtKB-EC"/>
</dbReference>
<comment type="caution">
    <text evidence="11">The sequence shown here is derived from an EMBL/GenBank/DDBJ whole genome shotgun (WGS) entry which is preliminary data.</text>
</comment>
<dbReference type="Gene3D" id="3.30.559.10">
    <property type="entry name" value="Chloramphenicol acetyltransferase-like domain"/>
    <property type="match status" value="1"/>
</dbReference>
<gene>
    <name evidence="11" type="ORF">ANCCAN_17933</name>
</gene>
<dbReference type="InterPro" id="IPR000542">
    <property type="entry name" value="Carn_acyl_trans"/>
</dbReference>
<dbReference type="SUPFAM" id="SSF52777">
    <property type="entry name" value="CoA-dependent acyltransferases"/>
    <property type="match status" value="2"/>
</dbReference>
<feature type="transmembrane region" description="Helical" evidence="9">
    <location>
        <begin position="338"/>
        <end position="361"/>
    </location>
</feature>
<evidence type="ECO:0000256" key="3">
    <source>
        <dbReference type="ARBA" id="ARBA00022979"/>
    </source>
</evidence>
<comment type="similarity">
    <text evidence="1 8">Belongs to the carnitine/choline acetyltransferase family.</text>
</comment>
<dbReference type="GO" id="GO:0045202">
    <property type="term" value="C:synapse"/>
    <property type="evidence" value="ECO:0007669"/>
    <property type="project" value="GOC"/>
</dbReference>
<keyword evidence="3" id="KW-0530">Neurotransmitter biosynthesis</keyword>
<dbReference type="GO" id="GO:0007274">
    <property type="term" value="P:neuromuscular synaptic transmission"/>
    <property type="evidence" value="ECO:0007669"/>
    <property type="project" value="TreeGrafter"/>
</dbReference>
<sequence length="365" mass="41686">MTDYVHITVESNRISLECAQEAIFVVCLDHEHANPTPPENSSCLQNHEEELARRAKHLLIGGGSRANGMNRWYDATIQLIVSRNGTNGLCIEHSTAEGIVSINMAESALRYERENRKQRQMGEAEKEIHARPLSWDVNPEAVMLLEKQKATMNELTDELDLKVLIFNDFGRDFIKTHQFSPDGFVQLALQLAHFKLHGYVVCTYETASLRRYRTGRVDNIRANTMEALEWVRAMTGESSEETKLTLVRKAADKQAKVTEEIQGGYGIDNHLYALYVLAKQSLESGTIPELPVFFRDFMWNELMRFPLSTSQVFYTNFCGEQVKKKKKNNGISRSPHRLTFLTAFSAMVLLFVMDTAVRIIFRMTP</sequence>
<dbReference type="GO" id="GO:0005737">
    <property type="term" value="C:cytoplasm"/>
    <property type="evidence" value="ECO:0007669"/>
    <property type="project" value="TreeGrafter"/>
</dbReference>
<dbReference type="STRING" id="29170.A0A368FYV5"/>
<dbReference type="GO" id="GO:0008292">
    <property type="term" value="P:acetylcholine biosynthetic process"/>
    <property type="evidence" value="ECO:0007669"/>
    <property type="project" value="TreeGrafter"/>
</dbReference>
<evidence type="ECO:0000256" key="5">
    <source>
        <dbReference type="ARBA" id="ARBA00039091"/>
    </source>
</evidence>
<dbReference type="GO" id="GO:0043005">
    <property type="term" value="C:neuron projection"/>
    <property type="evidence" value="ECO:0007669"/>
    <property type="project" value="TreeGrafter"/>
</dbReference>
<dbReference type="OrthoDB" id="240216at2759"/>
<evidence type="ECO:0000256" key="2">
    <source>
        <dbReference type="ARBA" id="ARBA00022679"/>
    </source>
</evidence>
<dbReference type="Proteomes" id="UP000252519">
    <property type="component" value="Unassembled WGS sequence"/>
</dbReference>
<dbReference type="Gene3D" id="3.30.559.70">
    <property type="entry name" value="Choline/Carnitine o-acyltransferase, domain 2"/>
    <property type="match status" value="1"/>
</dbReference>
<evidence type="ECO:0000313" key="11">
    <source>
        <dbReference type="EMBL" id="RCN36189.1"/>
    </source>
</evidence>
<feature type="domain" description="Choline/carnitine acyltransferase" evidence="10">
    <location>
        <begin position="10"/>
        <end position="317"/>
    </location>
</feature>
<accession>A0A368FYV5</accession>
<dbReference type="EMBL" id="JOJR01000580">
    <property type="protein sequence ID" value="RCN36189.1"/>
    <property type="molecule type" value="Genomic_DNA"/>
</dbReference>
<evidence type="ECO:0000256" key="4">
    <source>
        <dbReference type="ARBA" id="ARBA00023315"/>
    </source>
</evidence>
<dbReference type="AlphaFoldDB" id="A0A368FYV5"/>
<dbReference type="EC" id="2.3.1.6" evidence="5"/>
<proteinExistence type="inferred from homology"/>
<protein>
    <recommendedName>
        <fullName evidence="6">Choline O-acetyltransferase</fullName>
        <ecNumber evidence="5">2.3.1.6</ecNumber>
    </recommendedName>
</protein>
<evidence type="ECO:0000256" key="8">
    <source>
        <dbReference type="RuleBase" id="RU003801"/>
    </source>
</evidence>
<evidence type="ECO:0000313" key="12">
    <source>
        <dbReference type="Proteomes" id="UP000252519"/>
    </source>
</evidence>
<dbReference type="PROSITE" id="PS00440">
    <property type="entry name" value="ACYLTRANSF_C_2"/>
    <property type="match status" value="1"/>
</dbReference>
<keyword evidence="9" id="KW-1133">Transmembrane helix</keyword>
<feature type="active site" description="Proton acceptor" evidence="7">
    <location>
        <position position="93"/>
    </location>
</feature>
<dbReference type="InterPro" id="IPR039551">
    <property type="entry name" value="Cho/carn_acyl_trans"/>
</dbReference>
<reference evidence="11 12" key="1">
    <citation type="submission" date="2014-10" db="EMBL/GenBank/DDBJ databases">
        <title>Draft genome of the hookworm Ancylostoma caninum.</title>
        <authorList>
            <person name="Mitreva M."/>
        </authorList>
    </citation>
    <scope>NUCLEOTIDE SEQUENCE [LARGE SCALE GENOMIC DNA]</scope>
    <source>
        <strain evidence="11 12">Baltimore</strain>
    </source>
</reference>
<keyword evidence="9" id="KW-0472">Membrane</keyword>
<evidence type="ECO:0000256" key="7">
    <source>
        <dbReference type="PIRSR" id="PIRSR600542-1"/>
    </source>
</evidence>
<evidence type="ECO:0000256" key="9">
    <source>
        <dbReference type="SAM" id="Phobius"/>
    </source>
</evidence>
<dbReference type="Pfam" id="PF00755">
    <property type="entry name" value="Carn_acyltransf"/>
    <property type="match status" value="1"/>
</dbReference>
<name>A0A368FYV5_ANCCA</name>
<dbReference type="PANTHER" id="PTHR22589:SF14">
    <property type="entry name" value="CHOLINE O-ACETYLTRANSFERASE"/>
    <property type="match status" value="1"/>
</dbReference>
<keyword evidence="4 8" id="KW-0012">Acyltransferase</keyword>